<feature type="transmembrane region" description="Helical" evidence="6">
    <location>
        <begin position="229"/>
        <end position="250"/>
    </location>
</feature>
<comment type="subcellular location">
    <subcellularLocation>
        <location evidence="1">Membrane</location>
        <topology evidence="1">Multi-pass membrane protein</topology>
    </subcellularLocation>
</comment>
<dbReference type="AlphaFoldDB" id="A0AAD5KH62"/>
<feature type="transmembrane region" description="Helical" evidence="6">
    <location>
        <begin position="447"/>
        <end position="466"/>
    </location>
</feature>
<dbReference type="EMBL" id="WJBH02000010">
    <property type="protein sequence ID" value="KAI9551859.1"/>
    <property type="molecule type" value="Genomic_DNA"/>
</dbReference>
<evidence type="ECO:0000313" key="8">
    <source>
        <dbReference type="Proteomes" id="UP000820818"/>
    </source>
</evidence>
<keyword evidence="2 6" id="KW-0812">Transmembrane</keyword>
<reference evidence="7 8" key="1">
    <citation type="submission" date="2022-05" db="EMBL/GenBank/DDBJ databases">
        <title>A multi-omics perspective on studying reproductive biology in Daphnia sinensis.</title>
        <authorList>
            <person name="Jia J."/>
        </authorList>
    </citation>
    <scope>NUCLEOTIDE SEQUENCE [LARGE SCALE GENOMIC DNA]</scope>
    <source>
        <strain evidence="7 8">WSL</strain>
    </source>
</reference>
<evidence type="ECO:0000256" key="1">
    <source>
        <dbReference type="ARBA" id="ARBA00004141"/>
    </source>
</evidence>
<dbReference type="InterPro" id="IPR036259">
    <property type="entry name" value="MFS_trans_sf"/>
</dbReference>
<feature type="transmembrane region" description="Helical" evidence="6">
    <location>
        <begin position="331"/>
        <end position="347"/>
    </location>
</feature>
<dbReference type="PANTHER" id="PTHR23507:SF1">
    <property type="entry name" value="FI18259P1-RELATED"/>
    <property type="match status" value="1"/>
</dbReference>
<evidence type="ECO:0000256" key="4">
    <source>
        <dbReference type="ARBA" id="ARBA00023136"/>
    </source>
</evidence>
<dbReference type="InterPro" id="IPR011701">
    <property type="entry name" value="MFS"/>
</dbReference>
<feature type="transmembrane region" description="Helical" evidence="6">
    <location>
        <begin position="289"/>
        <end position="311"/>
    </location>
</feature>
<dbReference type="GO" id="GO:0016020">
    <property type="term" value="C:membrane"/>
    <property type="evidence" value="ECO:0007669"/>
    <property type="project" value="UniProtKB-SubCell"/>
</dbReference>
<dbReference type="PANTHER" id="PTHR23507">
    <property type="entry name" value="ZGC:174356"/>
    <property type="match status" value="1"/>
</dbReference>
<feature type="transmembrane region" description="Helical" evidence="6">
    <location>
        <begin position="164"/>
        <end position="185"/>
    </location>
</feature>
<feature type="transmembrane region" description="Helical" evidence="6">
    <location>
        <begin position="354"/>
        <end position="372"/>
    </location>
</feature>
<dbReference type="Gene3D" id="1.20.1250.20">
    <property type="entry name" value="MFS general substrate transporter like domains"/>
    <property type="match status" value="1"/>
</dbReference>
<organism evidence="7 8">
    <name type="scientific">Daphnia sinensis</name>
    <dbReference type="NCBI Taxonomy" id="1820382"/>
    <lineage>
        <taxon>Eukaryota</taxon>
        <taxon>Metazoa</taxon>
        <taxon>Ecdysozoa</taxon>
        <taxon>Arthropoda</taxon>
        <taxon>Crustacea</taxon>
        <taxon>Branchiopoda</taxon>
        <taxon>Diplostraca</taxon>
        <taxon>Cladocera</taxon>
        <taxon>Anomopoda</taxon>
        <taxon>Daphniidae</taxon>
        <taxon>Daphnia</taxon>
        <taxon>Daphnia similis group</taxon>
    </lineage>
</organism>
<comment type="caution">
    <text evidence="7">The sequence shown here is derived from an EMBL/GenBank/DDBJ whole genome shotgun (WGS) entry which is preliminary data.</text>
</comment>
<proteinExistence type="predicted"/>
<keyword evidence="3 6" id="KW-1133">Transmembrane helix</keyword>
<sequence>MAEKQEDLADKENEQIRVDSTETANGPWQKTFKQFKKAMGHVTLEPMLFLKMVAEGNTIVIGDTLEIDRVCRVNLNFSQEDCMAMDDGNHSQIQEAVQVYQNTFNYYQSLIASILPLLVIIFAGSISDQYGRKLPMVTVLAGFVMFSVIYIITALNPSWPVEVLYAATVAVNATGSWVVFNMAVYSYLADITTMETRTKRMGWMDAIWYMGGPIGTLMGGWLYQAYGIATVFAVSGVLWLLCIIYVILIVKESIVTPTETTPKGKPYRYVLDLGRAVFKAYPNRGRMHLFLLMAVKLGVFLVQGHQVYLWARRVLGWDATQFSIWTGTDEAVHQIGMVVWVGLASYYHLSDHTVATFGLVSIVAWNIVLACITGPSMWWLVIIATLSGSLEGSIEPALRTLITSIPDKRDIGKILAFLGLLEAIWLIVDKTLYTFLYNAFIESFPQINFVVESLIAILLIIVVVMLKKDWLKHRDSNSAKPSTD</sequence>
<evidence type="ECO:0000256" key="6">
    <source>
        <dbReference type="SAM" id="Phobius"/>
    </source>
</evidence>
<keyword evidence="4 6" id="KW-0472">Membrane</keyword>
<evidence type="ECO:0000256" key="5">
    <source>
        <dbReference type="SAM" id="MobiDB-lite"/>
    </source>
</evidence>
<dbReference type="GO" id="GO:0022857">
    <property type="term" value="F:transmembrane transporter activity"/>
    <property type="evidence" value="ECO:0007669"/>
    <property type="project" value="InterPro"/>
</dbReference>
<accession>A0AAD5KH62</accession>
<feature type="transmembrane region" description="Helical" evidence="6">
    <location>
        <begin position="410"/>
        <end position="427"/>
    </location>
</feature>
<evidence type="ECO:0000313" key="7">
    <source>
        <dbReference type="EMBL" id="KAI9551859.1"/>
    </source>
</evidence>
<name>A0AAD5KH62_9CRUS</name>
<keyword evidence="8" id="KW-1185">Reference proteome</keyword>
<dbReference type="Pfam" id="PF07690">
    <property type="entry name" value="MFS_1"/>
    <property type="match status" value="1"/>
</dbReference>
<feature type="region of interest" description="Disordered" evidence="5">
    <location>
        <begin position="1"/>
        <end position="23"/>
    </location>
</feature>
<evidence type="ECO:0000256" key="2">
    <source>
        <dbReference type="ARBA" id="ARBA00022692"/>
    </source>
</evidence>
<gene>
    <name evidence="7" type="ORF">GHT06_022195</name>
</gene>
<evidence type="ECO:0000256" key="3">
    <source>
        <dbReference type="ARBA" id="ARBA00022989"/>
    </source>
</evidence>
<feature type="transmembrane region" description="Helical" evidence="6">
    <location>
        <begin position="206"/>
        <end position="223"/>
    </location>
</feature>
<feature type="compositionally biased region" description="Basic and acidic residues" evidence="5">
    <location>
        <begin position="1"/>
        <end position="20"/>
    </location>
</feature>
<feature type="transmembrane region" description="Helical" evidence="6">
    <location>
        <begin position="106"/>
        <end position="127"/>
    </location>
</feature>
<feature type="transmembrane region" description="Helical" evidence="6">
    <location>
        <begin position="134"/>
        <end position="152"/>
    </location>
</feature>
<protein>
    <submittedName>
        <fullName evidence="7">Uncharacterized protein</fullName>
    </submittedName>
</protein>
<dbReference type="SUPFAM" id="SSF103473">
    <property type="entry name" value="MFS general substrate transporter"/>
    <property type="match status" value="1"/>
</dbReference>
<dbReference type="Proteomes" id="UP000820818">
    <property type="component" value="Linkage Group LG10"/>
</dbReference>